<evidence type="ECO:0000313" key="2">
    <source>
        <dbReference type="EMBL" id="MBD2772845.1"/>
    </source>
</evidence>
<dbReference type="InterPro" id="IPR032557">
    <property type="entry name" value="DUF4935"/>
</dbReference>
<reference evidence="2" key="1">
    <citation type="submission" date="2020-09" db="EMBL/GenBank/DDBJ databases">
        <title>Iningainema tapete sp. nov. (Scytonemataceae, Cyanobacteria) from greenhouses in central Florida (USA) produces two types of nodularin with biosynthetic potential for microcystin-LR and anabaenopeptins.</title>
        <authorList>
            <person name="Berthold D.E."/>
            <person name="Lefler F.W."/>
            <person name="Huang I.-S."/>
            <person name="Abdulla H."/>
            <person name="Zimba P.V."/>
            <person name="Laughinghouse H.D. IV."/>
        </authorList>
    </citation>
    <scope>NUCLEOTIDE SEQUENCE</scope>
    <source>
        <strain evidence="2">BLCCT55</strain>
    </source>
</reference>
<organism evidence="2 3">
    <name type="scientific">Iningainema tapete BLCC-T55</name>
    <dbReference type="NCBI Taxonomy" id="2748662"/>
    <lineage>
        <taxon>Bacteria</taxon>
        <taxon>Bacillati</taxon>
        <taxon>Cyanobacteriota</taxon>
        <taxon>Cyanophyceae</taxon>
        <taxon>Nostocales</taxon>
        <taxon>Scytonemataceae</taxon>
        <taxon>Iningainema tapete</taxon>
    </lineage>
</organism>
<dbReference type="EMBL" id="JACXAE010000046">
    <property type="protein sequence ID" value="MBD2772845.1"/>
    <property type="molecule type" value="Genomic_DNA"/>
</dbReference>
<protein>
    <recommendedName>
        <fullName evidence="1">DUF4935 domain-containing protein</fullName>
    </recommendedName>
</protein>
<name>A0A8J7CDJ4_9CYAN</name>
<accession>A0A8J7CDJ4</accession>
<sequence>MILYVETNFLMGIAKGQDPQAENLLRNTPSSVRLVIPSICFVEALTTLDQEEKYNQDFIRRLDIQINEAGRVQSDQNAKLIVNILKQSKVSLLDRINDIKQQFATAFNQLTSKAEMITLNPDILQESLARNILTKHTIDKLILECIIYHARSYPHEVKVFLSSNSKEFGQPEVTEILTNVNVEYFSKTKNFIGWLQSQSR</sequence>
<evidence type="ECO:0000259" key="1">
    <source>
        <dbReference type="Pfam" id="PF16289"/>
    </source>
</evidence>
<evidence type="ECO:0000313" key="3">
    <source>
        <dbReference type="Proteomes" id="UP000629098"/>
    </source>
</evidence>
<dbReference type="Pfam" id="PF16289">
    <property type="entry name" value="PIN_12"/>
    <property type="match status" value="1"/>
</dbReference>
<dbReference type="AlphaFoldDB" id="A0A8J7CDJ4"/>
<feature type="domain" description="DUF4935" evidence="1">
    <location>
        <begin position="3"/>
        <end position="168"/>
    </location>
</feature>
<gene>
    <name evidence="2" type="ORF">ICL16_12365</name>
</gene>
<keyword evidence="3" id="KW-1185">Reference proteome</keyword>
<dbReference type="Proteomes" id="UP000629098">
    <property type="component" value="Unassembled WGS sequence"/>
</dbReference>
<dbReference type="RefSeq" id="WP_190827924.1">
    <property type="nucleotide sequence ID" value="NZ_CAWPPI010000046.1"/>
</dbReference>
<proteinExistence type="predicted"/>
<comment type="caution">
    <text evidence="2">The sequence shown here is derived from an EMBL/GenBank/DDBJ whole genome shotgun (WGS) entry which is preliminary data.</text>
</comment>